<gene>
    <name evidence="1" type="ORF">HLH21_15850</name>
</gene>
<dbReference type="PANTHER" id="PTHR37943">
    <property type="entry name" value="PROTEIN VES"/>
    <property type="match status" value="1"/>
</dbReference>
<dbReference type="EMBL" id="JABEQH010000027">
    <property type="protein sequence ID" value="MBB2177381.1"/>
    <property type="molecule type" value="Genomic_DNA"/>
</dbReference>
<organism evidence="1 2">
    <name type="scientific">Gluconacetobacter johannae</name>
    <dbReference type="NCBI Taxonomy" id="112140"/>
    <lineage>
        <taxon>Bacteria</taxon>
        <taxon>Pseudomonadati</taxon>
        <taxon>Pseudomonadota</taxon>
        <taxon>Alphaproteobacteria</taxon>
        <taxon>Acetobacterales</taxon>
        <taxon>Acetobacteraceae</taxon>
        <taxon>Gluconacetobacter</taxon>
    </lineage>
</organism>
<dbReference type="RefSeq" id="WP_182944720.1">
    <property type="nucleotide sequence ID" value="NZ_JABEQH010000027.1"/>
</dbReference>
<evidence type="ECO:0000313" key="2">
    <source>
        <dbReference type="Proteomes" id="UP000561066"/>
    </source>
</evidence>
<keyword evidence="2" id="KW-1185">Reference proteome</keyword>
<dbReference type="InterPro" id="IPR010282">
    <property type="entry name" value="Uncharacterised_HutD/Ves"/>
</dbReference>
<dbReference type="InterPro" id="IPR014710">
    <property type="entry name" value="RmlC-like_jellyroll"/>
</dbReference>
<dbReference type="Pfam" id="PF05962">
    <property type="entry name" value="HutD"/>
    <property type="match status" value="1"/>
</dbReference>
<reference evidence="1 2" key="1">
    <citation type="submission" date="2020-04" db="EMBL/GenBank/DDBJ databases">
        <title>Description of novel Gluconacetobacter.</title>
        <authorList>
            <person name="Sombolestani A."/>
        </authorList>
    </citation>
    <scope>NUCLEOTIDE SEQUENCE [LARGE SCALE GENOMIC DNA]</scope>
    <source>
        <strain evidence="1 2">LMG 21312</strain>
    </source>
</reference>
<dbReference type="Gene3D" id="2.60.120.10">
    <property type="entry name" value="Jelly Rolls"/>
    <property type="match status" value="1"/>
</dbReference>
<proteinExistence type="predicted"/>
<dbReference type="PANTHER" id="PTHR37943:SF1">
    <property type="entry name" value="PROTEIN VES"/>
    <property type="match status" value="1"/>
</dbReference>
<protein>
    <submittedName>
        <fullName evidence="1">HutD family protein</fullName>
    </submittedName>
</protein>
<dbReference type="Proteomes" id="UP000561066">
    <property type="component" value="Unassembled WGS sequence"/>
</dbReference>
<comment type="caution">
    <text evidence="1">The sequence shown here is derived from an EMBL/GenBank/DDBJ whole genome shotgun (WGS) entry which is preliminary data.</text>
</comment>
<sequence>MKPDPENDNLFPSAPYAEAISSQPSRLWKNGGGLTKVIADHADWRLSVADISRDGAFSHFPGIVRHIALLEGAGARLSLSDGTKRDIAGTGDAHTFSGDLSADVALVSGPVRVVNLMHPPSRPYRLEAVQAPCQCVGEASLAGALVVVRGRWVLETASGRKQSCQAGEFLLLPEGTGGILSVEDGDDPLLYRVAPIRAQA</sequence>
<evidence type="ECO:0000313" key="1">
    <source>
        <dbReference type="EMBL" id="MBB2177381.1"/>
    </source>
</evidence>
<dbReference type="InterPro" id="IPR011051">
    <property type="entry name" value="RmlC_Cupin_sf"/>
</dbReference>
<dbReference type="SUPFAM" id="SSF51182">
    <property type="entry name" value="RmlC-like cupins"/>
    <property type="match status" value="1"/>
</dbReference>
<dbReference type="AlphaFoldDB" id="A0A7W4JA06"/>
<name>A0A7W4JA06_9PROT</name>
<accession>A0A7W4JA06</accession>